<comment type="function">
    <text evidence="7">Possible subunit of a heme lyase.</text>
</comment>
<keyword evidence="7" id="KW-0812">Transmembrane</keyword>
<accession>A0ABS1JIV5</accession>
<comment type="similarity">
    <text evidence="1 7">Belongs to the CcmH/CycL/Ccl2/NrfF family.</text>
</comment>
<dbReference type="InterPro" id="IPR038297">
    <property type="entry name" value="CcmH/CycL/NrfF/Ccl2_sf"/>
</dbReference>
<feature type="signal peptide" evidence="7">
    <location>
        <begin position="1"/>
        <end position="23"/>
    </location>
</feature>
<feature type="domain" description="CcmH/CycL/Ccl2/NrfF N-terminal" evidence="8">
    <location>
        <begin position="12"/>
        <end position="153"/>
    </location>
</feature>
<keyword evidence="7" id="KW-0472">Membrane</keyword>
<evidence type="ECO:0000256" key="3">
    <source>
        <dbReference type="ARBA" id="ARBA00022723"/>
    </source>
</evidence>
<keyword evidence="7" id="KW-1133">Transmembrane helix</keyword>
<dbReference type="Pfam" id="PF03918">
    <property type="entry name" value="CcmH"/>
    <property type="match status" value="1"/>
</dbReference>
<comment type="caution">
    <text evidence="9">The sequence shown here is derived from an EMBL/GenBank/DDBJ whole genome shotgun (WGS) entry which is preliminary data.</text>
</comment>
<keyword evidence="3 7" id="KW-0479">Metal-binding</keyword>
<feature type="chain" id="PRO_5044968747" description="Cytochrome c-type biogenesis protein" evidence="7">
    <location>
        <begin position="24"/>
        <end position="161"/>
    </location>
</feature>
<dbReference type="CDD" id="cd16378">
    <property type="entry name" value="CcmH_N"/>
    <property type="match status" value="1"/>
</dbReference>
<evidence type="ECO:0000313" key="9">
    <source>
        <dbReference type="EMBL" id="MBL0424158.1"/>
    </source>
</evidence>
<keyword evidence="6 7" id="KW-0408">Iron</keyword>
<evidence type="ECO:0000256" key="7">
    <source>
        <dbReference type="RuleBase" id="RU364112"/>
    </source>
</evidence>
<dbReference type="Proteomes" id="UP000622707">
    <property type="component" value="Unassembled WGS sequence"/>
</dbReference>
<keyword evidence="2 7" id="KW-0349">Heme</keyword>
<evidence type="ECO:0000259" key="8">
    <source>
        <dbReference type="Pfam" id="PF03918"/>
    </source>
</evidence>
<name>A0ABS1JIV5_9BURK</name>
<keyword evidence="10" id="KW-1185">Reference proteome</keyword>
<feature type="transmembrane region" description="Helical" evidence="7">
    <location>
        <begin position="107"/>
        <end position="128"/>
    </location>
</feature>
<evidence type="ECO:0000313" key="10">
    <source>
        <dbReference type="Proteomes" id="UP000622707"/>
    </source>
</evidence>
<dbReference type="InterPro" id="IPR051263">
    <property type="entry name" value="C-type_cytochrome_biogenesis"/>
</dbReference>
<gene>
    <name evidence="9" type="ORF">JI746_03475</name>
</gene>
<reference evidence="9 10" key="1">
    <citation type="journal article" date="2017" name="Int. J. Syst. Evol. Microbiol.">
        <title>Ramlibacter alkalitolerans sp. nov., alkali-tolerant bacterium isolated from soil of ginseng.</title>
        <authorList>
            <person name="Lee D.H."/>
            <person name="Cha C.J."/>
        </authorList>
    </citation>
    <scope>NUCLEOTIDE SEQUENCE [LARGE SCALE GENOMIC DNA]</scope>
    <source>
        <strain evidence="9 10">KACC 19305</strain>
    </source>
</reference>
<dbReference type="EMBL" id="JAEQND010000002">
    <property type="protein sequence ID" value="MBL0424158.1"/>
    <property type="molecule type" value="Genomic_DNA"/>
</dbReference>
<dbReference type="Gene3D" id="1.10.8.640">
    <property type="entry name" value="Cytochrome C biogenesis protein"/>
    <property type="match status" value="1"/>
</dbReference>
<proteinExistence type="inferred from homology"/>
<evidence type="ECO:0000256" key="6">
    <source>
        <dbReference type="ARBA" id="ARBA00023004"/>
    </source>
</evidence>
<keyword evidence="5" id="KW-0201">Cytochrome c-type biogenesis</keyword>
<evidence type="ECO:0000256" key="4">
    <source>
        <dbReference type="ARBA" id="ARBA00022729"/>
    </source>
</evidence>
<dbReference type="InterPro" id="IPR005616">
    <property type="entry name" value="CcmH/CycL/Ccl2/NrfF_N"/>
</dbReference>
<evidence type="ECO:0000256" key="2">
    <source>
        <dbReference type="ARBA" id="ARBA00022617"/>
    </source>
</evidence>
<sequence length="161" mass="17829">MKHLLRLALVLLAVACAMLAARAADAPDVAEDPALEKRVNDIGLELRCLVCQNQTIADSHAGLAIDLKNQIREQLKTGKTDRQILDFMVERYGDFVLYKPPMKATTILLWVGPFALMAIGLGVAALIVRRRRSAAHATPHLTEEQRRQAARLLADEPEIRS</sequence>
<keyword evidence="4 7" id="KW-0732">Signal</keyword>
<dbReference type="PANTHER" id="PTHR47870">
    <property type="entry name" value="CYTOCHROME C-TYPE BIOGENESIS PROTEIN CCMH"/>
    <property type="match status" value="1"/>
</dbReference>
<dbReference type="PANTHER" id="PTHR47870:SF1">
    <property type="entry name" value="CYTOCHROME C-TYPE BIOGENESIS PROTEIN CCMH"/>
    <property type="match status" value="1"/>
</dbReference>
<evidence type="ECO:0000256" key="1">
    <source>
        <dbReference type="ARBA" id="ARBA00010342"/>
    </source>
</evidence>
<evidence type="ECO:0000256" key="5">
    <source>
        <dbReference type="ARBA" id="ARBA00022748"/>
    </source>
</evidence>
<protein>
    <recommendedName>
        <fullName evidence="7">Cytochrome c-type biogenesis protein</fullName>
    </recommendedName>
</protein>
<organism evidence="9 10">
    <name type="scientific">Ramlibacter alkalitolerans</name>
    <dbReference type="NCBI Taxonomy" id="2039631"/>
    <lineage>
        <taxon>Bacteria</taxon>
        <taxon>Pseudomonadati</taxon>
        <taxon>Pseudomonadota</taxon>
        <taxon>Betaproteobacteria</taxon>
        <taxon>Burkholderiales</taxon>
        <taxon>Comamonadaceae</taxon>
        <taxon>Ramlibacter</taxon>
    </lineage>
</organism>